<keyword evidence="2" id="KW-0597">Phosphoprotein</keyword>
<dbReference type="GO" id="GO:0030048">
    <property type="term" value="P:actin filament-based movement"/>
    <property type="evidence" value="ECO:0007669"/>
    <property type="project" value="TreeGrafter"/>
</dbReference>
<dbReference type="PRINTS" id="PR00193">
    <property type="entry name" value="MYOSINHEAVY"/>
</dbReference>
<evidence type="ECO:0000256" key="1">
    <source>
        <dbReference type="ARBA" id="ARBA00008314"/>
    </source>
</evidence>
<evidence type="ECO:0000256" key="6">
    <source>
        <dbReference type="ARBA" id="ARBA00022860"/>
    </source>
</evidence>
<feature type="region of interest" description="Actin-binding" evidence="10">
    <location>
        <begin position="577"/>
        <end position="599"/>
    </location>
</feature>
<accession>A0A8C6HH39</accession>
<evidence type="ECO:0000256" key="10">
    <source>
        <dbReference type="PROSITE-ProRule" id="PRU00782"/>
    </source>
</evidence>
<dbReference type="GO" id="GO:0051015">
    <property type="term" value="F:actin filament binding"/>
    <property type="evidence" value="ECO:0007669"/>
    <property type="project" value="TreeGrafter"/>
</dbReference>
<dbReference type="InterPro" id="IPR001609">
    <property type="entry name" value="Myosin_head_motor_dom-like"/>
</dbReference>
<dbReference type="InterPro" id="IPR010926">
    <property type="entry name" value="Myosin_TH1"/>
</dbReference>
<evidence type="ECO:0000256" key="5">
    <source>
        <dbReference type="ARBA" id="ARBA00022840"/>
    </source>
</evidence>
<dbReference type="GO" id="GO:0006897">
    <property type="term" value="P:endocytosis"/>
    <property type="evidence" value="ECO:0007669"/>
    <property type="project" value="TreeGrafter"/>
</dbReference>
<dbReference type="Pfam" id="PF06017">
    <property type="entry name" value="Myosin_TH1"/>
    <property type="match status" value="1"/>
</dbReference>
<dbReference type="Gene3D" id="3.40.850.10">
    <property type="entry name" value="Kinesin motor domain"/>
    <property type="match status" value="1"/>
</dbReference>
<keyword evidence="6" id="KW-0112">Calmodulin-binding</keyword>
<comment type="similarity">
    <text evidence="1 10">Belongs to the TRAFAC class myosin-kinesin ATPase superfamily. Myosin family.</text>
</comment>
<keyword evidence="7 10" id="KW-0518">Myosin</keyword>
<keyword evidence="14" id="KW-1185">Reference proteome</keyword>
<dbReference type="FunFam" id="1.20.58.530:FF:000004">
    <property type="entry name" value="Unconventional myosin ID"/>
    <property type="match status" value="1"/>
</dbReference>
<dbReference type="InterPro" id="IPR036961">
    <property type="entry name" value="Kinesin_motor_dom_sf"/>
</dbReference>
<reference evidence="13" key="1">
    <citation type="submission" date="2025-08" db="UniProtKB">
        <authorList>
            <consortium name="Ensembl"/>
        </authorList>
    </citation>
    <scope>IDENTIFICATION</scope>
</reference>
<keyword evidence="3" id="KW-0677">Repeat</keyword>
<dbReference type="AlphaFoldDB" id="A0A8C6HH39"/>
<dbReference type="InterPro" id="IPR027417">
    <property type="entry name" value="P-loop_NTPase"/>
</dbReference>
<proteinExistence type="inferred from homology"/>
<dbReference type="GO" id="GO:0005902">
    <property type="term" value="C:microvillus"/>
    <property type="evidence" value="ECO:0007669"/>
    <property type="project" value="TreeGrafter"/>
</dbReference>
<organism evidence="13 14">
    <name type="scientific">Mus spicilegus</name>
    <name type="common">Mound-building mouse</name>
    <dbReference type="NCBI Taxonomy" id="10103"/>
    <lineage>
        <taxon>Eukaryota</taxon>
        <taxon>Metazoa</taxon>
        <taxon>Chordata</taxon>
        <taxon>Craniata</taxon>
        <taxon>Vertebrata</taxon>
        <taxon>Euteleostomi</taxon>
        <taxon>Mammalia</taxon>
        <taxon>Eutheria</taxon>
        <taxon>Euarchontoglires</taxon>
        <taxon>Glires</taxon>
        <taxon>Rodentia</taxon>
        <taxon>Myomorpha</taxon>
        <taxon>Muroidea</taxon>
        <taxon>Muridae</taxon>
        <taxon>Murinae</taxon>
        <taxon>Mus</taxon>
        <taxon>Mus</taxon>
    </lineage>
</organism>
<evidence type="ECO:0000259" key="11">
    <source>
        <dbReference type="PROSITE" id="PS51456"/>
    </source>
</evidence>
<dbReference type="GO" id="GO:0005737">
    <property type="term" value="C:cytoplasm"/>
    <property type="evidence" value="ECO:0007669"/>
    <property type="project" value="TreeGrafter"/>
</dbReference>
<keyword evidence="9 10" id="KW-0009">Actin-binding</keyword>
<dbReference type="PANTHER" id="PTHR13140">
    <property type="entry name" value="MYOSIN"/>
    <property type="match status" value="1"/>
</dbReference>
<dbReference type="GeneTree" id="ENSGT00940000160660"/>
<dbReference type="Gene3D" id="1.20.120.720">
    <property type="entry name" value="Myosin VI head, motor domain, U50 subdomain"/>
    <property type="match status" value="1"/>
</dbReference>
<sequence length="938" mass="105652">RLKMELLMDQARPVGVEDLILLEPLDEESLIKNLQLRYENKEIYTYIGNVVISVNPYQQLPIYGPEFIAKYRDYTFYELKPHIYALANVAYQSLKDRDRDQCILITGESGAGKTEASKLVMSYVAAVCGKGEQVNSVKEQLLQSNPVLEAFGNAKTIRNNNSSRFGKYMDIEFDFKGSPLGGVITNYLLEKSRVVKQLKGERNFHIFYQLLAGADAQLLKALKLEEDTSVYGYLNGEVSKVNGMDDASNFRAVQHAMSVIGFSEEEIRQVLEVTALVLKLGNVKLTDEFQANGIPASGICDGKGIQEIGEMMGLNSTELERALCSRTMETGKEKVVTVLNVTQAQYARDALAKNIYSRLFDWIVKRINESIKVGTGEKKKVMGVLDIYGFEILEDNSFEQFVINYCNERLQQVFIELTLKEEQEEYKREGIPWTKVEYFDNGIICNLIEHSQRGILAMLDEECLRPGVVSDSTFLAKLNQLFSKHSHYESKVSQNAQRQYDRTMGLSCFRINHYAGKVTYNVTGFIDKNNDLLFRDLSQTMWKAQHPLLKSLFPEGNPKEASLKRPPTAGTQFKNSVAVLMKNLYSKNPNYIRCIKPNDQQQQGRFTSEMVTVQARYLGLLENVRVRRAGYAFRQGYKPFLERYRLLSRSTWPPAGPQACLDRSSQVSIPNALLSTQAQKFLLNLKKNLPSTKVLDNTWPAAPYRCFNTANQELQRLFYQWKCKKFRDQLSPKQVQTLREKLCASELFKGKKASYPQSVPIPFRGDYIGLQGNPKLQRLKGREEGPVLVADTVKKVNRGNGKTSARILLLTKGHVILTDAKKSQAQIVIGLEDVAGVSVTSLQDGLFSLHLSEMSSAVSKGDILLVSDHVVELLTKMYQAVLDATQSLGFSVSSPSRFSVRFKEGSVAVKVIQGPEGGGNRKLICKKKGSNAMEVTVR</sequence>
<feature type="domain" description="Myosin motor" evidence="11">
    <location>
        <begin position="14"/>
        <end position="700"/>
    </location>
</feature>
<dbReference type="Ensembl" id="ENSMSIT00000026547.1">
    <property type="protein sequence ID" value="ENSMSIP00000021039.1"/>
    <property type="gene ID" value="ENSMSIG00000003896.1"/>
</dbReference>
<dbReference type="FunFam" id="1.20.120.720:FF:000004">
    <property type="entry name" value="unconventional myosin-Ib isoform X1"/>
    <property type="match status" value="1"/>
</dbReference>
<keyword evidence="4 10" id="KW-0547">Nucleotide-binding</keyword>
<dbReference type="GO" id="GO:0016459">
    <property type="term" value="C:myosin complex"/>
    <property type="evidence" value="ECO:0007669"/>
    <property type="project" value="UniProtKB-KW"/>
</dbReference>
<dbReference type="GO" id="GO:0005903">
    <property type="term" value="C:brush border"/>
    <property type="evidence" value="ECO:0007669"/>
    <property type="project" value="TreeGrafter"/>
</dbReference>
<evidence type="ECO:0000313" key="13">
    <source>
        <dbReference type="Ensembl" id="ENSMSIP00000021039.1"/>
    </source>
</evidence>
<dbReference type="Gene3D" id="1.20.58.530">
    <property type="match status" value="1"/>
</dbReference>
<evidence type="ECO:0000256" key="3">
    <source>
        <dbReference type="ARBA" id="ARBA00022737"/>
    </source>
</evidence>
<keyword evidence="5 10" id="KW-0067">ATP-binding</keyword>
<dbReference type="Pfam" id="PF00063">
    <property type="entry name" value="Myosin_head"/>
    <property type="match status" value="1"/>
</dbReference>
<dbReference type="PANTHER" id="PTHR13140:SF291">
    <property type="entry name" value="UNCONVENTIONAL MYOSIN-IA"/>
    <property type="match status" value="1"/>
</dbReference>
<dbReference type="GO" id="GO:0005886">
    <property type="term" value="C:plasma membrane"/>
    <property type="evidence" value="ECO:0007669"/>
    <property type="project" value="TreeGrafter"/>
</dbReference>
<evidence type="ECO:0000256" key="2">
    <source>
        <dbReference type="ARBA" id="ARBA00022553"/>
    </source>
</evidence>
<dbReference type="PROSITE" id="PS51757">
    <property type="entry name" value="TH1"/>
    <property type="match status" value="1"/>
</dbReference>
<evidence type="ECO:0000256" key="8">
    <source>
        <dbReference type="ARBA" id="ARBA00023175"/>
    </source>
</evidence>
<evidence type="ECO:0000259" key="12">
    <source>
        <dbReference type="PROSITE" id="PS51757"/>
    </source>
</evidence>
<evidence type="ECO:0000256" key="7">
    <source>
        <dbReference type="ARBA" id="ARBA00023123"/>
    </source>
</evidence>
<evidence type="ECO:0000256" key="9">
    <source>
        <dbReference type="ARBA" id="ARBA00023203"/>
    </source>
</evidence>
<dbReference type="Gene3D" id="1.10.10.820">
    <property type="match status" value="1"/>
</dbReference>
<name>A0A8C6HH39_MUSSI</name>
<dbReference type="SUPFAM" id="SSF52540">
    <property type="entry name" value="P-loop containing nucleoside triphosphate hydrolases"/>
    <property type="match status" value="1"/>
</dbReference>
<feature type="binding site" evidence="10">
    <location>
        <begin position="107"/>
        <end position="114"/>
    </location>
    <ligand>
        <name>ATP</name>
        <dbReference type="ChEBI" id="CHEBI:30616"/>
    </ligand>
</feature>
<dbReference type="PROSITE" id="PS51456">
    <property type="entry name" value="MYOSIN_MOTOR"/>
    <property type="match status" value="1"/>
</dbReference>
<dbReference type="InterPro" id="IPR036072">
    <property type="entry name" value="MYSc_Myo1"/>
</dbReference>
<evidence type="ECO:0000256" key="4">
    <source>
        <dbReference type="ARBA" id="ARBA00022741"/>
    </source>
</evidence>
<protein>
    <submittedName>
        <fullName evidence="13">Myosin IA</fullName>
    </submittedName>
</protein>
<evidence type="ECO:0000313" key="14">
    <source>
        <dbReference type="Proteomes" id="UP000694415"/>
    </source>
</evidence>
<dbReference type="SMART" id="SM00242">
    <property type="entry name" value="MYSc"/>
    <property type="match status" value="1"/>
</dbReference>
<dbReference type="GO" id="GO:0000146">
    <property type="term" value="F:microfilament motor activity"/>
    <property type="evidence" value="ECO:0007669"/>
    <property type="project" value="TreeGrafter"/>
</dbReference>
<dbReference type="FunFam" id="1.10.10.820:FF:000001">
    <property type="entry name" value="Myosin heavy chain"/>
    <property type="match status" value="1"/>
</dbReference>
<dbReference type="CDD" id="cd01378">
    <property type="entry name" value="MYSc_Myo1"/>
    <property type="match status" value="1"/>
</dbReference>
<reference evidence="13" key="2">
    <citation type="submission" date="2025-09" db="UniProtKB">
        <authorList>
            <consortium name="Ensembl"/>
        </authorList>
    </citation>
    <scope>IDENTIFICATION</scope>
</reference>
<dbReference type="GO" id="GO:0007015">
    <property type="term" value="P:actin filament organization"/>
    <property type="evidence" value="ECO:0007669"/>
    <property type="project" value="TreeGrafter"/>
</dbReference>
<feature type="domain" description="TH1" evidence="12">
    <location>
        <begin position="752"/>
        <end position="937"/>
    </location>
</feature>
<dbReference type="Proteomes" id="UP000694415">
    <property type="component" value="Unplaced"/>
</dbReference>
<dbReference type="GO" id="GO:0005524">
    <property type="term" value="F:ATP binding"/>
    <property type="evidence" value="ECO:0007669"/>
    <property type="project" value="UniProtKB-UniRule"/>
</dbReference>
<keyword evidence="8 10" id="KW-0505">Motor protein</keyword>
<dbReference type="GO" id="GO:0007605">
    <property type="term" value="P:sensory perception of sound"/>
    <property type="evidence" value="ECO:0007669"/>
    <property type="project" value="TreeGrafter"/>
</dbReference>
<dbReference type="GO" id="GO:0005516">
    <property type="term" value="F:calmodulin binding"/>
    <property type="evidence" value="ECO:0007669"/>
    <property type="project" value="UniProtKB-KW"/>
</dbReference>